<dbReference type="AlphaFoldDB" id="A0A318SBM0"/>
<name>A0A318SBM0_9DEIO</name>
<feature type="domain" description="Glycosyltransferase 2-like" evidence="4">
    <location>
        <begin position="7"/>
        <end position="132"/>
    </location>
</feature>
<dbReference type="CDD" id="cd04185">
    <property type="entry name" value="GT_2_like_b"/>
    <property type="match status" value="1"/>
</dbReference>
<keyword evidence="6" id="KW-1185">Reference proteome</keyword>
<evidence type="ECO:0000313" key="5">
    <source>
        <dbReference type="EMBL" id="PYE55754.1"/>
    </source>
</evidence>
<dbReference type="Gene3D" id="3.90.550.10">
    <property type="entry name" value="Spore Coat Polysaccharide Biosynthesis Protein SpsA, Chain A"/>
    <property type="match status" value="1"/>
</dbReference>
<dbReference type="EMBL" id="QJSX01000002">
    <property type="protein sequence ID" value="PYE55754.1"/>
    <property type="molecule type" value="Genomic_DNA"/>
</dbReference>
<organism evidence="5 6">
    <name type="scientific">Deinococcus yavapaiensis KR-236</name>
    <dbReference type="NCBI Taxonomy" id="694435"/>
    <lineage>
        <taxon>Bacteria</taxon>
        <taxon>Thermotogati</taxon>
        <taxon>Deinococcota</taxon>
        <taxon>Deinococci</taxon>
        <taxon>Deinococcales</taxon>
        <taxon>Deinococcaceae</taxon>
        <taxon>Deinococcus</taxon>
    </lineage>
</organism>
<gene>
    <name evidence="5" type="ORF">DES52_102118</name>
</gene>
<sequence length="306" mass="34527">MNNGVCAIIVTFNRKHKLVECLRRVEALTVRPQHVLVVDNASTDGTGDVVREQFPHFDLLTLDHNVGGAGGFSAGMRRAYAAGFEYVWLFDDDAFADPACLERLLAEAPHADVVVPMQIDQAGRRYGVYHWDNGTVELDKDRARVFDVDVFAFVGPLMPRHVIQAIGLPREDFFICADDLEYSLRIKNAGFRTVCVADAVFHHDYGGNTVTVKRWRLTSIRRTSPAWKNYYNTRNDILIARTLAPQQTLPYVTHLLRKHVRSSLGEAVFDVDFAQKWKYTTLGVVDGVLNRSGKRLDPASLRAKRP</sequence>
<dbReference type="InterPro" id="IPR001173">
    <property type="entry name" value="Glyco_trans_2-like"/>
</dbReference>
<dbReference type="SUPFAM" id="SSF53448">
    <property type="entry name" value="Nucleotide-diphospho-sugar transferases"/>
    <property type="match status" value="1"/>
</dbReference>
<accession>A0A318SBM0</accession>
<dbReference type="PANTHER" id="PTHR43179">
    <property type="entry name" value="RHAMNOSYLTRANSFERASE WBBL"/>
    <property type="match status" value="1"/>
</dbReference>
<protein>
    <submittedName>
        <fullName evidence="5">Rhamnopyranosyl-N-acetylglucosaminyl-diphospho-decaprenol beta-1,3/1,4-galactofuranosyltransferase</fullName>
    </submittedName>
</protein>
<dbReference type="PANTHER" id="PTHR43179:SF12">
    <property type="entry name" value="GALACTOFURANOSYLTRANSFERASE GLFT2"/>
    <property type="match status" value="1"/>
</dbReference>
<evidence type="ECO:0000256" key="1">
    <source>
        <dbReference type="ARBA" id="ARBA00006739"/>
    </source>
</evidence>
<comment type="caution">
    <text evidence="5">The sequence shown here is derived from an EMBL/GenBank/DDBJ whole genome shotgun (WGS) entry which is preliminary data.</text>
</comment>
<evidence type="ECO:0000259" key="4">
    <source>
        <dbReference type="Pfam" id="PF00535"/>
    </source>
</evidence>
<dbReference type="RefSeq" id="WP_110885309.1">
    <property type="nucleotide sequence ID" value="NZ_QJSX01000002.1"/>
</dbReference>
<dbReference type="InterPro" id="IPR029044">
    <property type="entry name" value="Nucleotide-diphossugar_trans"/>
</dbReference>
<reference evidence="5 6" key="1">
    <citation type="submission" date="2018-06" db="EMBL/GenBank/DDBJ databases">
        <title>Genomic Encyclopedia of Type Strains, Phase IV (KMG-IV): sequencing the most valuable type-strain genomes for metagenomic binning, comparative biology and taxonomic classification.</title>
        <authorList>
            <person name="Goeker M."/>
        </authorList>
    </citation>
    <scope>NUCLEOTIDE SEQUENCE [LARGE SCALE GENOMIC DNA]</scope>
    <source>
        <strain evidence="5 6">DSM 18048</strain>
    </source>
</reference>
<evidence type="ECO:0000313" key="6">
    <source>
        <dbReference type="Proteomes" id="UP000248326"/>
    </source>
</evidence>
<keyword evidence="3 5" id="KW-0808">Transferase</keyword>
<comment type="similarity">
    <text evidence="1">Belongs to the glycosyltransferase 2 family.</text>
</comment>
<dbReference type="GO" id="GO:0016757">
    <property type="term" value="F:glycosyltransferase activity"/>
    <property type="evidence" value="ECO:0007669"/>
    <property type="project" value="UniProtKB-KW"/>
</dbReference>
<keyword evidence="2" id="KW-0328">Glycosyltransferase</keyword>
<dbReference type="Proteomes" id="UP000248326">
    <property type="component" value="Unassembled WGS sequence"/>
</dbReference>
<dbReference type="Pfam" id="PF00535">
    <property type="entry name" value="Glycos_transf_2"/>
    <property type="match status" value="1"/>
</dbReference>
<dbReference type="OrthoDB" id="7665907at2"/>
<evidence type="ECO:0000256" key="2">
    <source>
        <dbReference type="ARBA" id="ARBA00022676"/>
    </source>
</evidence>
<evidence type="ECO:0000256" key="3">
    <source>
        <dbReference type="ARBA" id="ARBA00022679"/>
    </source>
</evidence>
<proteinExistence type="inferred from homology"/>